<dbReference type="PANTHER" id="PTHR24305:SF166">
    <property type="entry name" value="CYTOCHROME P450 12A4, MITOCHONDRIAL-RELATED"/>
    <property type="match status" value="1"/>
</dbReference>
<dbReference type="GO" id="GO:0005506">
    <property type="term" value="F:iron ion binding"/>
    <property type="evidence" value="ECO:0007669"/>
    <property type="project" value="InterPro"/>
</dbReference>
<comment type="similarity">
    <text evidence="2 4">Belongs to the cytochrome P450 family.</text>
</comment>
<name>A0A8J6XIG1_9CYAN</name>
<protein>
    <submittedName>
        <fullName evidence="5">Cytochrome P450</fullName>
    </submittedName>
</protein>
<dbReference type="PRINTS" id="PR00385">
    <property type="entry name" value="P450"/>
</dbReference>
<keyword evidence="3 4" id="KW-0349">Heme</keyword>
<comment type="cofactor">
    <cofactor evidence="1 3">
        <name>heme</name>
        <dbReference type="ChEBI" id="CHEBI:30413"/>
    </cofactor>
</comment>
<dbReference type="AlphaFoldDB" id="A0A8J6XIG1"/>
<dbReference type="PRINTS" id="PR00463">
    <property type="entry name" value="EP450I"/>
</dbReference>
<sequence>MMLSLLQTLRLIVNPTRFLEGCAARYGDLFVLRVLGVNSPPVVFFSSAEAIAECFAIPAQELDFKKATHVFKPLFGESSIVLQEGRAHNRQRQLLMPPFHGERLKVYGEVICAITNDVTSSWRVGSSVSMQEVMPDITLQIILQVVFGISPGSRYQKLRELLSSLLDDITKPWYSSLFFFPPLQQDLGAWSPWGNYKRRREEIDKLIYAEIYERRLSDDSRNDILSLLMSARDEDGQQMTDEELRDQLVSLLLLGYETTAAVLAWVFYLIHFHPQVKERLMQELDTVDTQNPEALSQLPYLTAVCQETLRIHPIALICTPRMVKDTVEITGKKFTSGTVLVPCIHLAHRRAETYPQPEQFQPERFLNQKFSPYEYLPFGGGYRGCIGAAFSLYELKLIVATILSRFQLALADPRPVHPVRRGITIIPSGGVQMIVTKQIEKISHKDAKTQIFS</sequence>
<dbReference type="PANTHER" id="PTHR24305">
    <property type="entry name" value="CYTOCHROME P450"/>
    <property type="match status" value="1"/>
</dbReference>
<gene>
    <name evidence="5" type="ORF">ICL16_01390</name>
</gene>
<dbReference type="GO" id="GO:0020037">
    <property type="term" value="F:heme binding"/>
    <property type="evidence" value="ECO:0007669"/>
    <property type="project" value="InterPro"/>
</dbReference>
<dbReference type="PROSITE" id="PS00086">
    <property type="entry name" value="CYTOCHROME_P450"/>
    <property type="match status" value="1"/>
</dbReference>
<dbReference type="InterPro" id="IPR001128">
    <property type="entry name" value="Cyt_P450"/>
</dbReference>
<evidence type="ECO:0000256" key="4">
    <source>
        <dbReference type="RuleBase" id="RU000461"/>
    </source>
</evidence>
<dbReference type="GO" id="GO:0016705">
    <property type="term" value="F:oxidoreductase activity, acting on paired donors, with incorporation or reduction of molecular oxygen"/>
    <property type="evidence" value="ECO:0007669"/>
    <property type="project" value="InterPro"/>
</dbReference>
<evidence type="ECO:0000313" key="5">
    <source>
        <dbReference type="EMBL" id="MBD2770812.1"/>
    </source>
</evidence>
<reference evidence="5" key="1">
    <citation type="submission" date="2020-09" db="EMBL/GenBank/DDBJ databases">
        <title>Iningainema tapete sp. nov. (Scytonemataceae, Cyanobacteria) from greenhouses in central Florida (USA) produces two types of nodularin with biosynthetic potential for microcystin-LR and anabaenopeptins.</title>
        <authorList>
            <person name="Berthold D.E."/>
            <person name="Lefler F.W."/>
            <person name="Huang I.-S."/>
            <person name="Abdulla H."/>
            <person name="Zimba P.V."/>
            <person name="Laughinghouse H.D. IV."/>
        </authorList>
    </citation>
    <scope>NUCLEOTIDE SEQUENCE</scope>
    <source>
        <strain evidence="5">BLCCT55</strain>
    </source>
</reference>
<dbReference type="GO" id="GO:0004497">
    <property type="term" value="F:monooxygenase activity"/>
    <property type="evidence" value="ECO:0007669"/>
    <property type="project" value="UniProtKB-KW"/>
</dbReference>
<organism evidence="5 6">
    <name type="scientific">Iningainema tapete BLCC-T55</name>
    <dbReference type="NCBI Taxonomy" id="2748662"/>
    <lineage>
        <taxon>Bacteria</taxon>
        <taxon>Bacillati</taxon>
        <taxon>Cyanobacteriota</taxon>
        <taxon>Cyanophyceae</taxon>
        <taxon>Nostocales</taxon>
        <taxon>Scytonemataceae</taxon>
        <taxon>Iningainema tapete</taxon>
    </lineage>
</organism>
<evidence type="ECO:0000313" key="6">
    <source>
        <dbReference type="Proteomes" id="UP000629098"/>
    </source>
</evidence>
<dbReference type="EMBL" id="JACXAE010000009">
    <property type="protein sequence ID" value="MBD2770812.1"/>
    <property type="molecule type" value="Genomic_DNA"/>
</dbReference>
<dbReference type="Proteomes" id="UP000629098">
    <property type="component" value="Unassembled WGS sequence"/>
</dbReference>
<keyword evidence="6" id="KW-1185">Reference proteome</keyword>
<dbReference type="InterPro" id="IPR017972">
    <property type="entry name" value="Cyt_P450_CS"/>
</dbReference>
<dbReference type="RefSeq" id="WP_190825232.1">
    <property type="nucleotide sequence ID" value="NZ_CAWPPI010000009.1"/>
</dbReference>
<comment type="caution">
    <text evidence="5">The sequence shown here is derived from an EMBL/GenBank/DDBJ whole genome shotgun (WGS) entry which is preliminary data.</text>
</comment>
<evidence type="ECO:0000256" key="2">
    <source>
        <dbReference type="ARBA" id="ARBA00010617"/>
    </source>
</evidence>
<dbReference type="CDD" id="cd11053">
    <property type="entry name" value="CYP110-like"/>
    <property type="match status" value="1"/>
</dbReference>
<evidence type="ECO:0000256" key="1">
    <source>
        <dbReference type="ARBA" id="ARBA00001971"/>
    </source>
</evidence>
<keyword evidence="3 4" id="KW-0479">Metal-binding</keyword>
<dbReference type="InterPro" id="IPR002401">
    <property type="entry name" value="Cyt_P450_E_grp-I"/>
</dbReference>
<keyword evidence="4" id="KW-0560">Oxidoreductase</keyword>
<keyword evidence="3 4" id="KW-0408">Iron</keyword>
<dbReference type="Gene3D" id="1.10.630.10">
    <property type="entry name" value="Cytochrome P450"/>
    <property type="match status" value="1"/>
</dbReference>
<dbReference type="InterPro" id="IPR050121">
    <property type="entry name" value="Cytochrome_P450_monoxygenase"/>
</dbReference>
<dbReference type="InterPro" id="IPR036396">
    <property type="entry name" value="Cyt_P450_sf"/>
</dbReference>
<proteinExistence type="inferred from homology"/>
<accession>A0A8J6XIG1</accession>
<dbReference type="SUPFAM" id="SSF48264">
    <property type="entry name" value="Cytochrome P450"/>
    <property type="match status" value="1"/>
</dbReference>
<feature type="binding site" description="axial binding residue" evidence="3">
    <location>
        <position position="385"/>
    </location>
    <ligand>
        <name>heme</name>
        <dbReference type="ChEBI" id="CHEBI:30413"/>
    </ligand>
    <ligandPart>
        <name>Fe</name>
        <dbReference type="ChEBI" id="CHEBI:18248"/>
    </ligandPart>
</feature>
<evidence type="ECO:0000256" key="3">
    <source>
        <dbReference type="PIRSR" id="PIRSR602401-1"/>
    </source>
</evidence>
<keyword evidence="4" id="KW-0503">Monooxygenase</keyword>
<dbReference type="Pfam" id="PF00067">
    <property type="entry name" value="p450"/>
    <property type="match status" value="1"/>
</dbReference>